<comment type="caution">
    <text evidence="7">The sequence shown here is derived from an EMBL/GenBank/DDBJ whole genome shotgun (WGS) entry which is preliminary data.</text>
</comment>
<dbReference type="Proteomes" id="UP000708576">
    <property type="component" value="Unassembled WGS sequence"/>
</dbReference>
<dbReference type="InterPro" id="IPR013189">
    <property type="entry name" value="Glyco_hydro_32_C"/>
</dbReference>
<evidence type="ECO:0000259" key="5">
    <source>
        <dbReference type="Pfam" id="PF00251"/>
    </source>
</evidence>
<evidence type="ECO:0000313" key="8">
    <source>
        <dbReference type="Proteomes" id="UP000708576"/>
    </source>
</evidence>
<keyword evidence="3 4" id="KW-0326">Glycosidase</keyword>
<evidence type="ECO:0000256" key="1">
    <source>
        <dbReference type="ARBA" id="ARBA00009902"/>
    </source>
</evidence>
<dbReference type="PANTHER" id="PTHR42800:SF1">
    <property type="entry name" value="EXOINULINASE INUD (AFU_ORTHOLOGUE AFUA_5G00480)"/>
    <property type="match status" value="1"/>
</dbReference>
<dbReference type="InterPro" id="IPR001362">
    <property type="entry name" value="Glyco_hydro_32"/>
</dbReference>
<dbReference type="InterPro" id="IPR018053">
    <property type="entry name" value="Glyco_hydro_32_AS"/>
</dbReference>
<dbReference type="CDD" id="cd18622">
    <property type="entry name" value="GH32_Inu-like"/>
    <property type="match status" value="1"/>
</dbReference>
<dbReference type="Pfam" id="PF00251">
    <property type="entry name" value="Glyco_hydro_32N"/>
    <property type="match status" value="1"/>
</dbReference>
<gene>
    <name evidence="7" type="ORF">KEM10_20450</name>
</gene>
<comment type="similarity">
    <text evidence="1 4">Belongs to the glycosyl hydrolase 32 family.</text>
</comment>
<evidence type="ECO:0000313" key="7">
    <source>
        <dbReference type="EMBL" id="MBS2100669.1"/>
    </source>
</evidence>
<dbReference type="InterPro" id="IPR013148">
    <property type="entry name" value="Glyco_hydro_32_N"/>
</dbReference>
<dbReference type="SUPFAM" id="SSF75005">
    <property type="entry name" value="Arabinanase/levansucrase/invertase"/>
    <property type="match status" value="1"/>
</dbReference>
<name>A0ABS5K0P4_9BACT</name>
<dbReference type="InterPro" id="IPR013320">
    <property type="entry name" value="ConA-like_dom_sf"/>
</dbReference>
<evidence type="ECO:0000256" key="4">
    <source>
        <dbReference type="RuleBase" id="RU362110"/>
    </source>
</evidence>
<dbReference type="EMBL" id="JAGUCO010000027">
    <property type="protein sequence ID" value="MBS2100669.1"/>
    <property type="molecule type" value="Genomic_DNA"/>
</dbReference>
<keyword evidence="2 4" id="KW-0378">Hydrolase</keyword>
<dbReference type="RefSeq" id="WP_212218969.1">
    <property type="nucleotide sequence ID" value="NZ_JAGUCO010000027.1"/>
</dbReference>
<dbReference type="PANTHER" id="PTHR42800">
    <property type="entry name" value="EXOINULINASE INUD (AFU_ORTHOLOGUE AFUA_5G00480)"/>
    <property type="match status" value="1"/>
</dbReference>
<reference evidence="7 8" key="1">
    <citation type="journal article" date="2015" name="Int. J. Syst. Evol. Microbiol.">
        <title>Carboxylicivirga linearis sp. nov., isolated from a sea cucumber culture pond.</title>
        <authorList>
            <person name="Wang F.Q."/>
            <person name="Zhou Y.X."/>
            <person name="Lin X.Z."/>
            <person name="Chen G.J."/>
            <person name="Du Z.J."/>
        </authorList>
    </citation>
    <scope>NUCLEOTIDE SEQUENCE [LARGE SCALE GENOMIC DNA]</scope>
    <source>
        <strain evidence="7 8">FB218</strain>
    </source>
</reference>
<evidence type="ECO:0000256" key="2">
    <source>
        <dbReference type="ARBA" id="ARBA00022801"/>
    </source>
</evidence>
<dbReference type="SUPFAM" id="SSF49899">
    <property type="entry name" value="Concanavalin A-like lectins/glucanases"/>
    <property type="match status" value="1"/>
</dbReference>
<evidence type="ECO:0000259" key="6">
    <source>
        <dbReference type="Pfam" id="PF08244"/>
    </source>
</evidence>
<organism evidence="7 8">
    <name type="scientific">Carboxylicivirga linearis</name>
    <dbReference type="NCBI Taxonomy" id="1628157"/>
    <lineage>
        <taxon>Bacteria</taxon>
        <taxon>Pseudomonadati</taxon>
        <taxon>Bacteroidota</taxon>
        <taxon>Bacteroidia</taxon>
        <taxon>Marinilabiliales</taxon>
        <taxon>Marinilabiliaceae</taxon>
        <taxon>Carboxylicivirga</taxon>
    </lineage>
</organism>
<protein>
    <submittedName>
        <fullName evidence="7">Glycoside hydrolase family 32 protein</fullName>
    </submittedName>
</protein>
<accession>A0ABS5K0P4</accession>
<feature type="domain" description="Glycosyl hydrolase family 32 N-terminal" evidence="5">
    <location>
        <begin position="42"/>
        <end position="351"/>
    </location>
</feature>
<dbReference type="SMART" id="SM00640">
    <property type="entry name" value="Glyco_32"/>
    <property type="match status" value="1"/>
</dbReference>
<dbReference type="Pfam" id="PF08244">
    <property type="entry name" value="Glyco_hydro_32C"/>
    <property type="match status" value="1"/>
</dbReference>
<sequence>MNYKSYIIFLIPMLIWACSSGSDKQTESKEIRYTEQYRPQYHFSPDSAWMNDPNGMVYYDGEYHLFYQYYPDSTVWGPMHWGHAVSTDLVHWQHLPIALYPDSLGYIFSGSAVVDWKNTSGLGTQENPPLIAIYTYHNALIAEAGGVDVESQAIAYSIDKGRSWIKYEGNPVIPNDGNRDFRDPNVFWNEDIQKWNLVLSAHDHVQIYSSDNLKEWKYESDFGVDAGGHGGVWECPDLFPLKVDDTDEAKWVLIVNINPGGPNGGSATQYFTGEFDGRKFNADTKETKWLDWGHDNYAGVTWADVPKEDGRRIFMGWMSNWDYAQVVPTKKWRSAMTLPRVLSLVKKKDEFMVRSTPVEEINKIINTETVISNQVKSISDEAVLNTNGINLNQSHLVFDFELGDSIPHEFGIILENNLNEQIKFSYVDSTKQFQFDRTQSGNLSFSEKFAHISTAPYQTGSTLNLEIFIDAASMEIFVDNGDLVMTEIFFCTQPFSKLKIFSNGQAISMTHSQLAEIKSIW</sequence>
<dbReference type="Gene3D" id="2.115.10.20">
    <property type="entry name" value="Glycosyl hydrolase domain, family 43"/>
    <property type="match status" value="1"/>
</dbReference>
<keyword evidence="8" id="KW-1185">Reference proteome</keyword>
<feature type="domain" description="Glycosyl hydrolase family 32 C-terminal" evidence="6">
    <location>
        <begin position="373"/>
        <end position="508"/>
    </location>
</feature>
<proteinExistence type="inferred from homology"/>
<dbReference type="InterPro" id="IPR023296">
    <property type="entry name" value="Glyco_hydro_beta-prop_sf"/>
</dbReference>
<dbReference type="PROSITE" id="PS00609">
    <property type="entry name" value="GLYCOSYL_HYDROL_F32"/>
    <property type="match status" value="1"/>
</dbReference>
<dbReference type="Gene3D" id="2.60.120.560">
    <property type="entry name" value="Exo-inulinase, domain 1"/>
    <property type="match status" value="1"/>
</dbReference>
<evidence type="ECO:0000256" key="3">
    <source>
        <dbReference type="ARBA" id="ARBA00023295"/>
    </source>
</evidence>
<dbReference type="GO" id="GO:0016787">
    <property type="term" value="F:hydrolase activity"/>
    <property type="evidence" value="ECO:0007669"/>
    <property type="project" value="UniProtKB-KW"/>
</dbReference>